<proteinExistence type="predicted"/>
<dbReference type="Proteomes" id="UP000298663">
    <property type="component" value="Unassembled WGS sequence"/>
</dbReference>
<evidence type="ECO:0008006" key="4">
    <source>
        <dbReference type="Google" id="ProtNLM"/>
    </source>
</evidence>
<evidence type="ECO:0000256" key="1">
    <source>
        <dbReference type="SAM" id="SignalP"/>
    </source>
</evidence>
<dbReference type="AlphaFoldDB" id="A0A4U8UZX7"/>
<organism evidence="2 3">
    <name type="scientific">Steinernema carpocapsae</name>
    <name type="common">Entomopathogenic nematode</name>
    <dbReference type="NCBI Taxonomy" id="34508"/>
    <lineage>
        <taxon>Eukaryota</taxon>
        <taxon>Metazoa</taxon>
        <taxon>Ecdysozoa</taxon>
        <taxon>Nematoda</taxon>
        <taxon>Chromadorea</taxon>
        <taxon>Rhabditida</taxon>
        <taxon>Tylenchina</taxon>
        <taxon>Panagrolaimomorpha</taxon>
        <taxon>Strongyloidoidea</taxon>
        <taxon>Steinernematidae</taxon>
        <taxon>Steinernema</taxon>
    </lineage>
</organism>
<protein>
    <recommendedName>
        <fullName evidence="4">Secreted protein</fullName>
    </recommendedName>
</protein>
<gene>
    <name evidence="2" type="ORF">L596_004440</name>
</gene>
<keyword evidence="3" id="KW-1185">Reference proteome</keyword>
<dbReference type="EMBL" id="AZBU02000001">
    <property type="protein sequence ID" value="TMS37528.1"/>
    <property type="molecule type" value="Genomic_DNA"/>
</dbReference>
<reference evidence="2 3" key="2">
    <citation type="journal article" date="2019" name="G3 (Bethesda)">
        <title>Hybrid Assembly of the Genome of the Entomopathogenic Nematode Steinernema carpocapsae Identifies the X-Chromosome.</title>
        <authorList>
            <person name="Serra L."/>
            <person name="Macchietto M."/>
            <person name="Macias-Munoz A."/>
            <person name="McGill C.J."/>
            <person name="Rodriguez I.M."/>
            <person name="Rodriguez B."/>
            <person name="Murad R."/>
            <person name="Mortazavi A."/>
        </authorList>
    </citation>
    <scope>NUCLEOTIDE SEQUENCE [LARGE SCALE GENOMIC DNA]</scope>
    <source>
        <strain evidence="2 3">ALL</strain>
    </source>
</reference>
<name>A0A4U8UZX7_STECR</name>
<accession>A0A4U8UZX7</accession>
<feature type="chain" id="PRO_5020463216" description="Secreted protein" evidence="1">
    <location>
        <begin position="25"/>
        <end position="92"/>
    </location>
</feature>
<comment type="caution">
    <text evidence="2">The sequence shown here is derived from an EMBL/GenBank/DDBJ whole genome shotgun (WGS) entry which is preliminary data.</text>
</comment>
<reference evidence="2 3" key="1">
    <citation type="journal article" date="2015" name="Genome Biol.">
        <title>Comparative genomics of Steinernema reveals deeply conserved gene regulatory networks.</title>
        <authorList>
            <person name="Dillman A.R."/>
            <person name="Macchietto M."/>
            <person name="Porter C.F."/>
            <person name="Rogers A."/>
            <person name="Williams B."/>
            <person name="Antoshechkin I."/>
            <person name="Lee M.M."/>
            <person name="Goodwin Z."/>
            <person name="Lu X."/>
            <person name="Lewis E.E."/>
            <person name="Goodrich-Blair H."/>
            <person name="Stock S.P."/>
            <person name="Adams B.J."/>
            <person name="Sternberg P.W."/>
            <person name="Mortazavi A."/>
        </authorList>
    </citation>
    <scope>NUCLEOTIDE SEQUENCE [LARGE SCALE GENOMIC DNA]</scope>
    <source>
        <strain evidence="2 3">ALL</strain>
    </source>
</reference>
<evidence type="ECO:0000313" key="3">
    <source>
        <dbReference type="Proteomes" id="UP000298663"/>
    </source>
</evidence>
<keyword evidence="1" id="KW-0732">Signal</keyword>
<feature type="signal peptide" evidence="1">
    <location>
        <begin position="1"/>
        <end position="24"/>
    </location>
</feature>
<sequence>MRVKPSSSPSVLSFLLAPPVVASAHLSGIFSTLVECTKAQKMVDVKSGDKNGDVSFFSLLVSTRSYRHGDRLTQSKSGQMKNSRLEQYILSI</sequence>
<evidence type="ECO:0000313" key="2">
    <source>
        <dbReference type="EMBL" id="TMS37528.1"/>
    </source>
</evidence>